<protein>
    <submittedName>
        <fullName evidence="4">Phase-variable surface lipoprotein hemagglutinin</fullName>
    </submittedName>
</protein>
<sequence>MKNKKIKLLLAASAVAIAPAVIAISCGDQTPAPEPTPGNPNTDNPQNPNPGNPGGGTVDPVEAAKTEAKTAIDASAELSDSVKEALKRQVEATTTEAEARDLKTKADALVSAVKALSGSVTAAKTLQAEEQYTNVTQDLKTGSYAKLTAAADFLTEDSKLKNLHASSNLDTTKASLESAKTALDAAVSTLMPELTFVKTKASAVKTASELGPLVNEALLAELRKQANDLPKNDQSKADKLDSELKSLKESLESLQTLVSDGLKMQVDYPQNYYDADNKADFDAALLKASSVFPAFVWTTGSIMVETPEGQLPNPRAWTKAREKSEFKLQNFVMAPAQAATEESSDSTATAASATVRVAMGEAAEDSESSETQLATPTADLASTVSYLKTLDTDLKAQTAALNGDTTTNKTAYYKADAGRTLYWDGFMPRIVIERFDTTWTENTRNRNDLVAWFQNTSNWSQVSEQLTKKLGVEKLRNVNLVYKNITWVNSPAGAQHKIPTVTFTVEARDGYTLADDSTRELSLVVRNLYNSSAVDATTLFPYQGASSSAAPNNTRNANDETTKRTVNVYLNYTGPSIVLDEALPTVGGQENTSLNGTSNVTGEFNTKFKKLLVNVVRGVTLNLHYSKR</sequence>
<evidence type="ECO:0000313" key="4">
    <source>
        <dbReference type="EMBL" id="ADF45413.1"/>
    </source>
</evidence>
<gene>
    <name evidence="4" type="primary">vlhA</name>
</gene>
<dbReference type="SMART" id="SM00844">
    <property type="entry name" value="GA"/>
    <property type="match status" value="1"/>
</dbReference>
<dbReference type="EMBL" id="GU451303">
    <property type="protein sequence ID" value="ADF45413.1"/>
    <property type="molecule type" value="Genomic_DNA"/>
</dbReference>
<evidence type="ECO:0000259" key="3">
    <source>
        <dbReference type="SMART" id="SM00844"/>
    </source>
</evidence>
<proteinExistence type="predicted"/>
<feature type="signal peptide" evidence="2">
    <location>
        <begin position="1"/>
        <end position="23"/>
    </location>
</feature>
<evidence type="ECO:0000256" key="2">
    <source>
        <dbReference type="SAM" id="SignalP"/>
    </source>
</evidence>
<dbReference type="PROSITE" id="PS51257">
    <property type="entry name" value="PROKAR_LIPOPROTEIN"/>
    <property type="match status" value="1"/>
</dbReference>
<name>D5K6A2_MYCSY</name>
<feature type="region of interest" description="Disordered" evidence="1">
    <location>
        <begin position="28"/>
        <end position="61"/>
    </location>
</feature>
<dbReference type="AlphaFoldDB" id="D5K6A2"/>
<dbReference type="InterPro" id="IPR020840">
    <property type="entry name" value="Extracell_matrix-bd_GA"/>
</dbReference>
<dbReference type="Gene3D" id="1.20.5.420">
    <property type="entry name" value="Immunoglobulin FC, subunit C"/>
    <property type="match status" value="1"/>
</dbReference>
<organism evidence="4">
    <name type="scientific">Mycoplasmopsis synoviae</name>
    <name type="common">Mycoplasma synoviae</name>
    <dbReference type="NCBI Taxonomy" id="2109"/>
    <lineage>
        <taxon>Bacteria</taxon>
        <taxon>Bacillati</taxon>
        <taxon>Mycoplasmatota</taxon>
        <taxon>Mycoplasmoidales</taxon>
        <taxon>Metamycoplasmataceae</taxon>
        <taxon>Mycoplasmopsis</taxon>
    </lineage>
</organism>
<accession>D5K6A2</accession>
<keyword evidence="4" id="KW-0449">Lipoprotein</keyword>
<evidence type="ECO:0000256" key="1">
    <source>
        <dbReference type="SAM" id="MobiDB-lite"/>
    </source>
</evidence>
<dbReference type="SMR" id="D5K6A2"/>
<feature type="chain" id="PRO_5003073786" evidence="2">
    <location>
        <begin position="24"/>
        <end position="628"/>
    </location>
</feature>
<feature type="domain" description="Extracellular matrix-binding protein ebh GA module" evidence="3">
    <location>
        <begin position="48"/>
        <end position="107"/>
    </location>
</feature>
<dbReference type="Pfam" id="PF01468">
    <property type="entry name" value="GA"/>
    <property type="match status" value="1"/>
</dbReference>
<reference evidence="4" key="1">
    <citation type="journal article" date="2011" name="Avian Pathol.">
        <title>Variation of vlhA gene in Mycoplasma synoviae clones isolated from chickens.</title>
        <authorList>
            <person name="Slavec B."/>
            <person name="Bercic R.L."/>
            <person name="Cizelj I."/>
            <person name="Narat M."/>
            <person name="Zorman-Rojs O."/>
            <person name="Dovc P."/>
            <person name="Bencina D."/>
        </authorList>
    </citation>
    <scope>NUCLEOTIDE SEQUENCE</scope>
    <source>
        <strain evidence="4">T68W/IT1A</strain>
    </source>
</reference>
<dbReference type="InterPro" id="IPR002988">
    <property type="entry name" value="GA_module"/>
</dbReference>
<keyword evidence="2" id="KW-0732">Signal</keyword>